<dbReference type="EMBL" id="VULZ01000013">
    <property type="protein sequence ID" value="MSS15660.1"/>
    <property type="molecule type" value="Genomic_DNA"/>
</dbReference>
<dbReference type="InterPro" id="IPR020476">
    <property type="entry name" value="Nudix_hydrolase"/>
</dbReference>
<evidence type="ECO:0000256" key="1">
    <source>
        <dbReference type="ARBA" id="ARBA00001946"/>
    </source>
</evidence>
<evidence type="ECO:0000313" key="5">
    <source>
        <dbReference type="EMBL" id="MSS15660.1"/>
    </source>
</evidence>
<dbReference type="InterPro" id="IPR000086">
    <property type="entry name" value="NUDIX_hydrolase_dom"/>
</dbReference>
<dbReference type="SUPFAM" id="SSF55811">
    <property type="entry name" value="Nudix"/>
    <property type="match status" value="1"/>
</dbReference>
<evidence type="ECO:0000256" key="2">
    <source>
        <dbReference type="ARBA" id="ARBA00022801"/>
    </source>
</evidence>
<dbReference type="PANTHER" id="PTHR11839">
    <property type="entry name" value="UDP/ADP-SUGAR PYROPHOSPHATASE"/>
    <property type="match status" value="1"/>
</dbReference>
<evidence type="ECO:0000256" key="3">
    <source>
        <dbReference type="RuleBase" id="RU003476"/>
    </source>
</evidence>
<dbReference type="AlphaFoldDB" id="A0A6L5X5Y5"/>
<dbReference type="Proteomes" id="UP000481852">
    <property type="component" value="Unassembled WGS sequence"/>
</dbReference>
<proteinExistence type="inferred from homology"/>
<comment type="caution">
    <text evidence="5">The sequence shown here is derived from an EMBL/GenBank/DDBJ whole genome shotgun (WGS) entry which is preliminary data.</text>
</comment>
<evidence type="ECO:0000259" key="4">
    <source>
        <dbReference type="PROSITE" id="PS51462"/>
    </source>
</evidence>
<dbReference type="Gene3D" id="3.90.79.10">
    <property type="entry name" value="Nucleoside Triphosphate Pyrophosphohydrolase"/>
    <property type="match status" value="1"/>
</dbReference>
<dbReference type="InterPro" id="IPR015797">
    <property type="entry name" value="NUDIX_hydrolase-like_dom_sf"/>
</dbReference>
<dbReference type="GO" id="GO:0019693">
    <property type="term" value="P:ribose phosphate metabolic process"/>
    <property type="evidence" value="ECO:0007669"/>
    <property type="project" value="TreeGrafter"/>
</dbReference>
<dbReference type="GO" id="GO:0006753">
    <property type="term" value="P:nucleoside phosphate metabolic process"/>
    <property type="evidence" value="ECO:0007669"/>
    <property type="project" value="TreeGrafter"/>
</dbReference>
<dbReference type="Pfam" id="PF00293">
    <property type="entry name" value="NUDIX"/>
    <property type="match status" value="1"/>
</dbReference>
<dbReference type="RefSeq" id="WP_154526728.1">
    <property type="nucleotide sequence ID" value="NZ_VULZ01000013.1"/>
</dbReference>
<comment type="cofactor">
    <cofactor evidence="1">
        <name>Mg(2+)</name>
        <dbReference type="ChEBI" id="CHEBI:18420"/>
    </cofactor>
</comment>
<dbReference type="PROSITE" id="PS00893">
    <property type="entry name" value="NUDIX_BOX"/>
    <property type="match status" value="1"/>
</dbReference>
<dbReference type="CDD" id="cd03424">
    <property type="entry name" value="NUDIX_ADPRase_Nudt5_UGPPase_Nudt14"/>
    <property type="match status" value="1"/>
</dbReference>
<keyword evidence="2 3" id="KW-0378">Hydrolase</keyword>
<feature type="domain" description="Nudix hydrolase" evidence="4">
    <location>
        <begin position="52"/>
        <end position="187"/>
    </location>
</feature>
<organism evidence="5 6">
    <name type="scientific">Porcincola intestinalis</name>
    <dbReference type="NCBI Taxonomy" id="2606632"/>
    <lineage>
        <taxon>Bacteria</taxon>
        <taxon>Bacillati</taxon>
        <taxon>Bacillota</taxon>
        <taxon>Clostridia</taxon>
        <taxon>Lachnospirales</taxon>
        <taxon>Lachnospiraceae</taxon>
        <taxon>Porcincola</taxon>
    </lineage>
</organism>
<protein>
    <submittedName>
        <fullName evidence="5">NUDIX hydrolase</fullName>
    </submittedName>
</protein>
<dbReference type="GO" id="GO:0016462">
    <property type="term" value="F:pyrophosphatase activity"/>
    <property type="evidence" value="ECO:0007669"/>
    <property type="project" value="UniProtKB-ARBA"/>
</dbReference>
<reference evidence="5 6" key="1">
    <citation type="submission" date="2019-08" db="EMBL/GenBank/DDBJ databases">
        <title>In-depth cultivation of the pig gut microbiome towards novel bacterial diversity and tailored functional studies.</title>
        <authorList>
            <person name="Wylensek D."/>
            <person name="Hitch T.C.A."/>
            <person name="Clavel T."/>
        </authorList>
    </citation>
    <scope>NUCLEOTIDE SEQUENCE [LARGE SCALE GENOMIC DNA]</scope>
    <source>
        <strain evidence="5 6">Oil+RF-744-WCA-WT-11</strain>
    </source>
</reference>
<keyword evidence="6" id="KW-1185">Reference proteome</keyword>
<dbReference type="PROSITE" id="PS51462">
    <property type="entry name" value="NUDIX"/>
    <property type="match status" value="1"/>
</dbReference>
<comment type="similarity">
    <text evidence="3">Belongs to the Nudix hydrolase family.</text>
</comment>
<name>A0A6L5X5Y5_9FIRM</name>
<accession>A0A6L5X5Y5</accession>
<sequence>MAEVDRVSQVTNNRFLNYYELNTTDRIGNHKKYYMCSRRESAEKLDLMTGADRPDGVVMFALYGEDGDRVVLVHQYRYPLGAYIYELPAGLVEDGERVDEAALREMREETGLEFHPVLSDSGYERPFYSSAGMTDESCCMVFGTAGGTISQSGLEDTEQLDVVLADRQEAARILREENVAANCAFMLMNFISSADPLAFLHQRAGEGQL</sequence>
<evidence type="ECO:0000313" key="6">
    <source>
        <dbReference type="Proteomes" id="UP000481852"/>
    </source>
</evidence>
<dbReference type="PANTHER" id="PTHR11839:SF18">
    <property type="entry name" value="NUDIX HYDROLASE DOMAIN-CONTAINING PROTEIN"/>
    <property type="match status" value="1"/>
</dbReference>
<dbReference type="PRINTS" id="PR00502">
    <property type="entry name" value="NUDIXFAMILY"/>
</dbReference>
<gene>
    <name evidence="5" type="ORF">FYJ35_11545</name>
</gene>
<dbReference type="InterPro" id="IPR020084">
    <property type="entry name" value="NUDIX_hydrolase_CS"/>
</dbReference>